<protein>
    <submittedName>
        <fullName evidence="1">52 kDa repressor of the inhibitor of the kinase-like</fullName>
    </submittedName>
</protein>
<dbReference type="InterPro" id="IPR012337">
    <property type="entry name" value="RNaseH-like_sf"/>
</dbReference>
<reference evidence="1" key="1">
    <citation type="submission" date="2020-04" db="EMBL/GenBank/DDBJ databases">
        <authorList>
            <person name="Alioto T."/>
            <person name="Alioto T."/>
            <person name="Gomez Garrido J."/>
        </authorList>
    </citation>
    <scope>NUCLEOTIDE SEQUENCE</scope>
    <source>
        <strain evidence="1">A484AB</strain>
    </source>
</reference>
<dbReference type="Proteomes" id="UP001152795">
    <property type="component" value="Unassembled WGS sequence"/>
</dbReference>
<proteinExistence type="predicted"/>
<name>A0A6S7IAF5_PARCT</name>
<dbReference type="EMBL" id="CACRXK020004537">
    <property type="protein sequence ID" value="CAB4003092.1"/>
    <property type="molecule type" value="Genomic_DNA"/>
</dbReference>
<dbReference type="AlphaFoldDB" id="A0A6S7IAF5"/>
<sequence length="242" mass="26826">VANDPGGSDEDSEDEYGYKKSQAETAAATQCLSTTLENIDIPRTINALNAGSDTYLDLSELDVLLNTFSRLNTNRSILELEIERAEVDYRLGLPINPKRLPNLTALIVVKNTISTSLSTTSVERAFSSMNRICTKLRPTLLPERLSDLLCISLNRDVVDLLDLDEVVTAWGNMRNSELGKGEFGSVWLAHASGIAEFRPRDILKQKFIRTRLSVLIRTLRSRNNNYVGGKEVTAVAVKKLKG</sequence>
<dbReference type="SUPFAM" id="SSF53098">
    <property type="entry name" value="Ribonuclease H-like"/>
    <property type="match status" value="1"/>
</dbReference>
<feature type="non-terminal residue" evidence="1">
    <location>
        <position position="1"/>
    </location>
</feature>
<keyword evidence="2" id="KW-1185">Reference proteome</keyword>
<gene>
    <name evidence="1" type="ORF">PACLA_8A071954</name>
</gene>
<comment type="caution">
    <text evidence="1">The sequence shown here is derived from an EMBL/GenBank/DDBJ whole genome shotgun (WGS) entry which is preliminary data.</text>
</comment>
<evidence type="ECO:0000313" key="1">
    <source>
        <dbReference type="EMBL" id="CAB4003092.1"/>
    </source>
</evidence>
<dbReference type="PANTHER" id="PTHR46880:SF5">
    <property type="entry name" value="DUF4371 DOMAIN-CONTAINING PROTEIN"/>
    <property type="match status" value="1"/>
</dbReference>
<accession>A0A6S7IAF5</accession>
<dbReference type="PANTHER" id="PTHR46880">
    <property type="entry name" value="RAS-ASSOCIATING DOMAIN-CONTAINING PROTEIN"/>
    <property type="match status" value="1"/>
</dbReference>
<organism evidence="1 2">
    <name type="scientific">Paramuricea clavata</name>
    <name type="common">Red gorgonian</name>
    <name type="synonym">Violescent sea-whip</name>
    <dbReference type="NCBI Taxonomy" id="317549"/>
    <lineage>
        <taxon>Eukaryota</taxon>
        <taxon>Metazoa</taxon>
        <taxon>Cnidaria</taxon>
        <taxon>Anthozoa</taxon>
        <taxon>Octocorallia</taxon>
        <taxon>Malacalcyonacea</taxon>
        <taxon>Plexauridae</taxon>
        <taxon>Paramuricea</taxon>
    </lineage>
</organism>
<evidence type="ECO:0000313" key="2">
    <source>
        <dbReference type="Proteomes" id="UP001152795"/>
    </source>
</evidence>